<keyword evidence="1" id="KW-0472">Membrane</keyword>
<keyword evidence="1" id="KW-1133">Transmembrane helix</keyword>
<keyword evidence="4" id="KW-0012">Acyltransferase</keyword>
<feature type="transmembrane region" description="Helical" evidence="1">
    <location>
        <begin position="274"/>
        <end position="295"/>
    </location>
</feature>
<feature type="transmembrane region" description="Helical" evidence="1">
    <location>
        <begin position="89"/>
        <end position="108"/>
    </location>
</feature>
<dbReference type="InterPro" id="IPR002656">
    <property type="entry name" value="Acyl_transf_3_dom"/>
</dbReference>
<feature type="transmembrane region" description="Helical" evidence="1">
    <location>
        <begin position="219"/>
        <end position="237"/>
    </location>
</feature>
<dbReference type="InterPro" id="IPR050879">
    <property type="entry name" value="Acyltransferase_3"/>
</dbReference>
<dbReference type="Proteomes" id="UP001499851">
    <property type="component" value="Unassembled WGS sequence"/>
</dbReference>
<evidence type="ECO:0000313" key="5">
    <source>
        <dbReference type="Proteomes" id="UP001499851"/>
    </source>
</evidence>
<organism evidence="4 5">
    <name type="scientific">Glycomyces endophyticus</name>
    <dbReference type="NCBI Taxonomy" id="480996"/>
    <lineage>
        <taxon>Bacteria</taxon>
        <taxon>Bacillati</taxon>
        <taxon>Actinomycetota</taxon>
        <taxon>Actinomycetes</taxon>
        <taxon>Glycomycetales</taxon>
        <taxon>Glycomycetaceae</taxon>
        <taxon>Glycomyces</taxon>
    </lineage>
</organism>
<proteinExistence type="predicted"/>
<keyword evidence="5" id="KW-1185">Reference proteome</keyword>
<sequence length="683" mass="72800">MSATATQSPVRAAAPARRDSGFRPEVEGLRAVAVLLVAVYHVWFGRVSGGVDVFLFLTGFFVTGSLVRSVERTGRVRAADFLARLARRLLPTAAVVVAATLAAAYLWLPLSRRAVVLDEAAASLLYYENWALAARAVDYVARDGAPSPFQHFWSLSIQGQCYLLWIALTALAVLLVRTRGVRLREAVLLLCAMVVAVSLAYSVVTTGTRQAWAYFDTGARLWELALGGVLAMALPHLRLPAAVRVPLGWLGLAALLSCGALLDVSGLFPGAIALWPVGAAACVLLAGTTGLPYAADRLLTWGPLMRLGAWSYALYLWHWPILAVYLHRTGRETATLAGGAAVLAAALVLAAATTRLVEGGVDAFAKRRPGRRRSLAAASAFAVPVLALTLAAQHAHWQRHESAVADLAALAADRETYPGGAVLADPALAAALEEAPFIPPLDNVQDLPRIYADGCDAGLDGSEAVPCFFGDPDAEHTVAIVGGSRIAHWFPAFHDAALDAGWRLVSLTKSGCQFSTEPSRNDDAEEAASCTEWNEQAVDVLDELRPDLVVTLSSRAFPSGENTYPGFADRWAQLDAQGVQVLALRDLPRLDEPLPECLERHAVAACTTDVDSSRSAADPAAAYPDVTSNVEFGDLVEHVCPDGVCPAVIGNVLTFRDHSHLTATYAATLAPFVEDLVRERTGW</sequence>
<gene>
    <name evidence="4" type="ORF">GCM10009830_45550</name>
</gene>
<feature type="transmembrane region" description="Helical" evidence="1">
    <location>
        <begin position="374"/>
        <end position="392"/>
    </location>
</feature>
<keyword evidence="4" id="KW-0808">Transferase</keyword>
<feature type="transmembrane region" description="Helical" evidence="1">
    <location>
        <begin position="249"/>
        <end position="268"/>
    </location>
</feature>
<feature type="transmembrane region" description="Helical" evidence="1">
    <location>
        <begin position="152"/>
        <end position="175"/>
    </location>
</feature>
<reference evidence="4 5" key="1">
    <citation type="journal article" date="2019" name="Int. J. Syst. Evol. Microbiol.">
        <title>The Global Catalogue of Microorganisms (GCM) 10K type strain sequencing project: providing services to taxonomists for standard genome sequencing and annotation.</title>
        <authorList>
            <consortium name="The Broad Institute Genomics Platform"/>
            <consortium name="The Broad Institute Genome Sequencing Center for Infectious Disease"/>
            <person name="Wu L."/>
            <person name="Ma J."/>
        </authorList>
    </citation>
    <scope>NUCLEOTIDE SEQUENCE [LARGE SCALE GENOMIC DNA]</scope>
    <source>
        <strain evidence="4 5">JCM 16001</strain>
    </source>
</reference>
<dbReference type="GO" id="GO:0016746">
    <property type="term" value="F:acyltransferase activity"/>
    <property type="evidence" value="ECO:0007669"/>
    <property type="project" value="UniProtKB-KW"/>
</dbReference>
<dbReference type="EMBL" id="BAAAQF010000026">
    <property type="protein sequence ID" value="GAA1692653.1"/>
    <property type="molecule type" value="Genomic_DNA"/>
</dbReference>
<keyword evidence="1" id="KW-0812">Transmembrane</keyword>
<name>A0ABN2HS92_9ACTN</name>
<feature type="domain" description="Acyltransferase 3" evidence="2">
    <location>
        <begin position="25"/>
        <end position="353"/>
    </location>
</feature>
<feature type="domain" description="SGNH" evidence="3">
    <location>
        <begin position="465"/>
        <end position="674"/>
    </location>
</feature>
<protein>
    <submittedName>
        <fullName evidence="4">Acyltransferase family protein</fullName>
    </submittedName>
</protein>
<dbReference type="Pfam" id="PF01757">
    <property type="entry name" value="Acyl_transf_3"/>
    <property type="match status" value="1"/>
</dbReference>
<dbReference type="InterPro" id="IPR043968">
    <property type="entry name" value="SGNH"/>
</dbReference>
<dbReference type="RefSeq" id="WP_344491673.1">
    <property type="nucleotide sequence ID" value="NZ_BAAAQF010000026.1"/>
</dbReference>
<evidence type="ECO:0000259" key="3">
    <source>
        <dbReference type="Pfam" id="PF19040"/>
    </source>
</evidence>
<accession>A0ABN2HS92</accession>
<evidence type="ECO:0000313" key="4">
    <source>
        <dbReference type="EMBL" id="GAA1692653.1"/>
    </source>
</evidence>
<dbReference type="PANTHER" id="PTHR23028:SF53">
    <property type="entry name" value="ACYL_TRANSF_3 DOMAIN-CONTAINING PROTEIN"/>
    <property type="match status" value="1"/>
</dbReference>
<dbReference type="PANTHER" id="PTHR23028">
    <property type="entry name" value="ACETYLTRANSFERASE"/>
    <property type="match status" value="1"/>
</dbReference>
<comment type="caution">
    <text evidence="4">The sequence shown here is derived from an EMBL/GenBank/DDBJ whole genome shotgun (WGS) entry which is preliminary data.</text>
</comment>
<feature type="transmembrane region" description="Helical" evidence="1">
    <location>
        <begin position="50"/>
        <end position="68"/>
    </location>
</feature>
<feature type="transmembrane region" description="Helical" evidence="1">
    <location>
        <begin position="333"/>
        <end position="353"/>
    </location>
</feature>
<dbReference type="Pfam" id="PF19040">
    <property type="entry name" value="SGNH"/>
    <property type="match status" value="1"/>
</dbReference>
<evidence type="ECO:0000259" key="2">
    <source>
        <dbReference type="Pfam" id="PF01757"/>
    </source>
</evidence>
<feature type="transmembrane region" description="Helical" evidence="1">
    <location>
        <begin position="307"/>
        <end position="327"/>
    </location>
</feature>
<feature type="transmembrane region" description="Helical" evidence="1">
    <location>
        <begin position="187"/>
        <end position="207"/>
    </location>
</feature>
<evidence type="ECO:0000256" key="1">
    <source>
        <dbReference type="SAM" id="Phobius"/>
    </source>
</evidence>